<dbReference type="AlphaFoldDB" id="A0A9N8E407"/>
<dbReference type="OrthoDB" id="46743at2759"/>
<evidence type="ECO:0000256" key="2">
    <source>
        <dbReference type="SAM" id="Phobius"/>
    </source>
</evidence>
<feature type="region of interest" description="Disordered" evidence="1">
    <location>
        <begin position="63"/>
        <end position="171"/>
    </location>
</feature>
<feature type="compositionally biased region" description="Low complexity" evidence="1">
    <location>
        <begin position="430"/>
        <end position="448"/>
    </location>
</feature>
<feature type="compositionally biased region" description="Polar residues" evidence="1">
    <location>
        <begin position="216"/>
        <end position="238"/>
    </location>
</feature>
<evidence type="ECO:0000256" key="1">
    <source>
        <dbReference type="SAM" id="MobiDB-lite"/>
    </source>
</evidence>
<feature type="region of interest" description="Disordered" evidence="1">
    <location>
        <begin position="186"/>
        <end position="368"/>
    </location>
</feature>
<keyword evidence="2" id="KW-0472">Membrane</keyword>
<feature type="compositionally biased region" description="Basic residues" evidence="1">
    <location>
        <begin position="19"/>
        <end position="37"/>
    </location>
</feature>
<dbReference type="EMBL" id="CAICTM010000595">
    <property type="protein sequence ID" value="CAB9513519.1"/>
    <property type="molecule type" value="Genomic_DNA"/>
</dbReference>
<organism evidence="3 4">
    <name type="scientific">Seminavis robusta</name>
    <dbReference type="NCBI Taxonomy" id="568900"/>
    <lineage>
        <taxon>Eukaryota</taxon>
        <taxon>Sar</taxon>
        <taxon>Stramenopiles</taxon>
        <taxon>Ochrophyta</taxon>
        <taxon>Bacillariophyta</taxon>
        <taxon>Bacillariophyceae</taxon>
        <taxon>Bacillariophycidae</taxon>
        <taxon>Naviculales</taxon>
        <taxon>Naviculaceae</taxon>
        <taxon>Seminavis</taxon>
    </lineage>
</organism>
<feature type="transmembrane region" description="Helical" evidence="2">
    <location>
        <begin position="586"/>
        <end position="607"/>
    </location>
</feature>
<keyword evidence="2" id="KW-0812">Transmembrane</keyword>
<feature type="compositionally biased region" description="Acidic residues" evidence="1">
    <location>
        <begin position="104"/>
        <end position="124"/>
    </location>
</feature>
<gene>
    <name evidence="3" type="ORF">SEMRO_596_G172820.1</name>
</gene>
<feature type="compositionally biased region" description="Basic residues" evidence="1">
    <location>
        <begin position="245"/>
        <end position="257"/>
    </location>
</feature>
<feature type="compositionally biased region" description="Low complexity" evidence="1">
    <location>
        <begin position="380"/>
        <end position="395"/>
    </location>
</feature>
<feature type="region of interest" description="Disordered" evidence="1">
    <location>
        <begin position="380"/>
        <end position="474"/>
    </location>
</feature>
<reference evidence="3" key="1">
    <citation type="submission" date="2020-06" db="EMBL/GenBank/DDBJ databases">
        <authorList>
            <consortium name="Plant Systems Biology data submission"/>
        </authorList>
    </citation>
    <scope>NUCLEOTIDE SEQUENCE</scope>
    <source>
        <strain evidence="3">D6</strain>
    </source>
</reference>
<feature type="compositionally biased region" description="Polar residues" evidence="1">
    <location>
        <begin position="358"/>
        <end position="368"/>
    </location>
</feature>
<evidence type="ECO:0000313" key="4">
    <source>
        <dbReference type="Proteomes" id="UP001153069"/>
    </source>
</evidence>
<keyword evidence="4" id="KW-1185">Reference proteome</keyword>
<protein>
    <submittedName>
        <fullName evidence="3">Solute carrier family 26</fullName>
    </submittedName>
</protein>
<feature type="compositionally biased region" description="Basic residues" evidence="1">
    <location>
        <begin position="140"/>
        <end position="150"/>
    </location>
</feature>
<dbReference type="Proteomes" id="UP001153069">
    <property type="component" value="Unassembled WGS sequence"/>
</dbReference>
<feature type="compositionally biased region" description="Polar residues" evidence="1">
    <location>
        <begin position="413"/>
        <end position="422"/>
    </location>
</feature>
<comment type="caution">
    <text evidence="3">The sequence shown here is derived from an EMBL/GenBank/DDBJ whole genome shotgun (WGS) entry which is preliminary data.</text>
</comment>
<proteinExistence type="predicted"/>
<accession>A0A9N8E407</accession>
<feature type="region of interest" description="Disordered" evidence="1">
    <location>
        <begin position="1"/>
        <end position="37"/>
    </location>
</feature>
<feature type="compositionally biased region" description="Low complexity" evidence="1">
    <location>
        <begin position="200"/>
        <end position="215"/>
    </location>
</feature>
<evidence type="ECO:0000313" key="3">
    <source>
        <dbReference type="EMBL" id="CAB9513519.1"/>
    </source>
</evidence>
<feature type="compositionally biased region" description="Low complexity" evidence="1">
    <location>
        <begin position="310"/>
        <end position="357"/>
    </location>
</feature>
<keyword evidence="2" id="KW-1133">Transmembrane helix</keyword>
<sequence>MDSACNLREGDSGLLLSSRRIRKRQRRPTSPVHHRRRPDQPWIMRLVCYAAVMQATTTMVMVHGDKTGGSSSPTGTGTNRNTNHFVTPPPPPVFWTETSYYDNTGDDGDDDEESSSSEDEEEFYETWIPLEYASTSTGKNNHKVVKKTKNKPQGNNNPADPRTHPHHQSQPLKTLEKLRQMLDDTDYMTSKPDHYGLHHSSTTTTSTTDPQSTNTGESQSTAAEPQLSATTAEQQRLWTSADRSKYKRQQQRFRQQQHHSPPSSDDDVSDNDDGLGYTLPNLPIYLSDGEAESDAEEQQPTPLPPPPQQQPQQQQHMAWQQPPQQQQQPQYQEAQQQQQKQQESYPPSQPQNMQQQSDPRPQQYYSQQQHFAAWAAAMGYAPPMPYGMAPPNSLARPPPPSIAGKPTTTTTTSASPARNNHMQQAPPPAQQTNPATSTTETTPKQTSSMATQPKSNGAAPKQKTTTTTMLPSPAIITPSTTVTISVQTPPEQQQQQQSQIMTMSRINFDSMQKLVLMAVAATTACYGAVSPRTLPPMEYNQQFFRNMRIASLTFIAPVISFFSVCDATENDINETIQSLYASFSMGYLWVFGLEIFVTTLVRLVVFYIWEQDIFALLPKIPLLVLPWALRENKYRPKRITLLAADFLTSCVACPILEEYIKLKLLQWTTRLPKNYAWTTKKTTTTTKRKKGRKREKVIPPPGKKEVTNVNKYVTQMLAVSIGLKLADAGRRVLMYTKPQHADKSFYALCRGIFPIQELCGTMTALRLAKRDVLGAETPTWWILAPAVIVHGMANFRGMKPIFKWNSATPWSEMQLSPLSAAIENAATLPQLASKAFPKVMWLIIILRVLGYCVKNYYYTNRQAEKRTTIYAGNPCAIDAALASSDYLKKAQGKK</sequence>
<name>A0A9N8E407_9STRA</name>
<feature type="compositionally biased region" description="Low complexity" evidence="1">
    <location>
        <begin position="68"/>
        <end position="83"/>
    </location>
</feature>
<feature type="transmembrane region" description="Helical" evidence="2">
    <location>
        <begin position="839"/>
        <end position="858"/>
    </location>
</feature>
<feature type="compositionally biased region" description="Acidic residues" evidence="1">
    <location>
        <begin position="264"/>
        <end position="273"/>
    </location>
</feature>